<keyword evidence="2" id="KW-0479">Metal-binding</keyword>
<organism evidence="6 7">
    <name type="scientific">Qipengyuania algicida</name>
    <dbReference type="NCBI Taxonomy" id="1836209"/>
    <lineage>
        <taxon>Bacteria</taxon>
        <taxon>Pseudomonadati</taxon>
        <taxon>Pseudomonadota</taxon>
        <taxon>Alphaproteobacteria</taxon>
        <taxon>Sphingomonadales</taxon>
        <taxon>Erythrobacteraceae</taxon>
        <taxon>Qipengyuania</taxon>
    </lineage>
</organism>
<comment type="caution">
    <text evidence="6">The sequence shown here is derived from an EMBL/GenBank/DDBJ whole genome shotgun (WGS) entry which is preliminary data.</text>
</comment>
<dbReference type="PANTHER" id="PTHR33337">
    <property type="entry name" value="GFA DOMAIN-CONTAINING PROTEIN"/>
    <property type="match status" value="1"/>
</dbReference>
<keyword evidence="3" id="KW-0862">Zinc</keyword>
<feature type="domain" description="CENP-V/GFA" evidence="5">
    <location>
        <begin position="4"/>
        <end position="133"/>
    </location>
</feature>
<dbReference type="SUPFAM" id="SSF51316">
    <property type="entry name" value="Mss4-like"/>
    <property type="match status" value="1"/>
</dbReference>
<dbReference type="Pfam" id="PF04828">
    <property type="entry name" value="GFA"/>
    <property type="match status" value="1"/>
</dbReference>
<proteinExistence type="inferred from homology"/>
<dbReference type="AlphaFoldDB" id="A0A845AA29"/>
<evidence type="ECO:0000256" key="2">
    <source>
        <dbReference type="ARBA" id="ARBA00022723"/>
    </source>
</evidence>
<evidence type="ECO:0000256" key="1">
    <source>
        <dbReference type="ARBA" id="ARBA00005495"/>
    </source>
</evidence>
<evidence type="ECO:0000256" key="3">
    <source>
        <dbReference type="ARBA" id="ARBA00022833"/>
    </source>
</evidence>
<evidence type="ECO:0000256" key="4">
    <source>
        <dbReference type="ARBA" id="ARBA00023239"/>
    </source>
</evidence>
<name>A0A845AA29_9SPHN</name>
<dbReference type="OrthoDB" id="7186766at2"/>
<dbReference type="InterPro" id="IPR006913">
    <property type="entry name" value="CENP-V/GFA"/>
</dbReference>
<dbReference type="Gene3D" id="3.90.1590.10">
    <property type="entry name" value="glutathione-dependent formaldehyde- activating enzyme (gfa)"/>
    <property type="match status" value="1"/>
</dbReference>
<dbReference type="RefSeq" id="WP_160751564.1">
    <property type="nucleotide sequence ID" value="NZ_WTYA01000001.1"/>
</dbReference>
<comment type="similarity">
    <text evidence="1">Belongs to the Gfa family.</text>
</comment>
<dbReference type="EMBL" id="WTYA01000001">
    <property type="protein sequence ID" value="MXP27252.1"/>
    <property type="molecule type" value="Genomic_DNA"/>
</dbReference>
<gene>
    <name evidence="6" type="ORF">GRI58_00250</name>
</gene>
<dbReference type="GO" id="GO:0046872">
    <property type="term" value="F:metal ion binding"/>
    <property type="evidence" value="ECO:0007669"/>
    <property type="project" value="UniProtKB-KW"/>
</dbReference>
<evidence type="ECO:0000259" key="5">
    <source>
        <dbReference type="PROSITE" id="PS51891"/>
    </source>
</evidence>
<sequence length="159" mass="17076">MTTHEGGCDCGKVRYRLQTDPIIVHCCHCSWCQRESGAAFALNAVIETDRIELLGEAPERTDLPSASGKGQTVLHCPSCKVALWSHFGGAGEKAGFIRVGTLDNPDACPPDVHIFTATKQSWVVLPEGAEAFDTFYSGEDAARIYGAESGARWQAMMGG</sequence>
<evidence type="ECO:0000313" key="6">
    <source>
        <dbReference type="EMBL" id="MXP27252.1"/>
    </source>
</evidence>
<protein>
    <submittedName>
        <fullName evidence="6">Aldehyde-activating protein</fullName>
    </submittedName>
</protein>
<dbReference type="GO" id="GO:0016846">
    <property type="term" value="F:carbon-sulfur lyase activity"/>
    <property type="evidence" value="ECO:0007669"/>
    <property type="project" value="InterPro"/>
</dbReference>
<accession>A0A845AA29</accession>
<dbReference type="InterPro" id="IPR011057">
    <property type="entry name" value="Mss4-like_sf"/>
</dbReference>
<dbReference type="PROSITE" id="PS51891">
    <property type="entry name" value="CENP_V_GFA"/>
    <property type="match status" value="1"/>
</dbReference>
<keyword evidence="4" id="KW-0456">Lyase</keyword>
<reference evidence="6 7" key="1">
    <citation type="submission" date="2019-12" db="EMBL/GenBank/DDBJ databases">
        <title>Genomic-based taxomic classification of the family Erythrobacteraceae.</title>
        <authorList>
            <person name="Xu L."/>
        </authorList>
    </citation>
    <scope>NUCLEOTIDE SEQUENCE [LARGE SCALE GENOMIC DNA]</scope>
    <source>
        <strain evidence="6 7">KEMB 9005-328</strain>
    </source>
</reference>
<dbReference type="Proteomes" id="UP000439780">
    <property type="component" value="Unassembled WGS sequence"/>
</dbReference>
<keyword evidence="7" id="KW-1185">Reference proteome</keyword>
<dbReference type="PANTHER" id="PTHR33337:SF33">
    <property type="entry name" value="CENP-V_GFA DOMAIN-CONTAINING PROTEIN"/>
    <property type="match status" value="1"/>
</dbReference>
<evidence type="ECO:0000313" key="7">
    <source>
        <dbReference type="Proteomes" id="UP000439780"/>
    </source>
</evidence>